<dbReference type="EMBL" id="AP023036">
    <property type="protein sequence ID" value="BCD46705.1"/>
    <property type="molecule type" value="Genomic_DNA"/>
</dbReference>
<evidence type="ECO:0000256" key="2">
    <source>
        <dbReference type="ARBA" id="ARBA00022679"/>
    </source>
</evidence>
<dbReference type="InterPro" id="IPR002201">
    <property type="entry name" value="Glyco_trans_9"/>
</dbReference>
<dbReference type="SUPFAM" id="SSF53756">
    <property type="entry name" value="UDP-Glycosyltransferase/glycogen phosphorylase"/>
    <property type="match status" value="1"/>
</dbReference>
<keyword evidence="1" id="KW-0328">Glycosyltransferase</keyword>
<reference evidence="3 4" key="1">
    <citation type="submission" date="2020-04" db="EMBL/GenBank/DDBJ databases">
        <title>Genomic analysis of gastric non-Helicobacter pylori Helicobacters isolated in Japan.</title>
        <authorList>
            <person name="Suzuki M."/>
            <person name="Rimbara E."/>
        </authorList>
    </citation>
    <scope>NUCLEOTIDE SEQUENCE [LARGE SCALE GENOMIC DNA]</scope>
    <source>
        <strain evidence="3 4">NHP19-0020</strain>
    </source>
</reference>
<organism evidence="3 4">
    <name type="scientific">Helicobacter suis</name>
    <dbReference type="NCBI Taxonomy" id="104628"/>
    <lineage>
        <taxon>Bacteria</taxon>
        <taxon>Pseudomonadati</taxon>
        <taxon>Campylobacterota</taxon>
        <taxon>Epsilonproteobacteria</taxon>
        <taxon>Campylobacterales</taxon>
        <taxon>Helicobacteraceae</taxon>
        <taxon>Helicobacter</taxon>
    </lineage>
</organism>
<accession>A0ABM7L1N7</accession>
<dbReference type="InterPro" id="IPR051199">
    <property type="entry name" value="LPS_LOS_Heptosyltrfase"/>
</dbReference>
<keyword evidence="4" id="KW-1185">Reference proteome</keyword>
<dbReference type="Gene3D" id="3.40.50.2000">
    <property type="entry name" value="Glycogen Phosphorylase B"/>
    <property type="match status" value="2"/>
</dbReference>
<evidence type="ECO:0000313" key="3">
    <source>
        <dbReference type="EMBL" id="BCD46705.1"/>
    </source>
</evidence>
<dbReference type="PANTHER" id="PTHR30160">
    <property type="entry name" value="TETRAACYLDISACCHARIDE 4'-KINASE-RELATED"/>
    <property type="match status" value="1"/>
</dbReference>
<gene>
    <name evidence="3" type="ORF">NHP190020_17440</name>
</gene>
<dbReference type="CDD" id="cd03789">
    <property type="entry name" value="GT9_LPS_heptosyltransferase"/>
    <property type="match status" value="1"/>
</dbReference>
<evidence type="ECO:0000313" key="4">
    <source>
        <dbReference type="Proteomes" id="UP000509742"/>
    </source>
</evidence>
<keyword evidence="2" id="KW-0808">Transferase</keyword>
<sequence length="351" mass="40430">MFRNFLQPLREAYAGYEITFLCNADFLEIVHAYDRSCVDHIIPVDMHKWYRVYALFYRPKMLYLLNQQGYEIVIVPTYHRFPHRDDYLVRLIHAQHKIGSKGLELTRQWHKATENLRPCDMAYTTLLDTTPEELFEFERNKEFFSQLLQRPLTEIQLHLPTLPANNSLSLPMSYGVFFLGASDPKRKWALASWVALAKKISPAFSIVLCGSKKEVLDALQIIDSVPEAINLAGKTTWIELFHVLSKASFIVSNETAIPHFSVALGLGPVFVISNANTLKRFVPYPEYMNANYHVIYHPKVEALLQTSHGFGRCIEIYGYCGMLDLRIPHPQFSQRVADKMAIANPDFIKDT</sequence>
<protein>
    <submittedName>
        <fullName evidence="3">Uncharacterized protein</fullName>
    </submittedName>
</protein>
<evidence type="ECO:0000256" key="1">
    <source>
        <dbReference type="ARBA" id="ARBA00022676"/>
    </source>
</evidence>
<dbReference type="Pfam" id="PF01075">
    <property type="entry name" value="Glyco_transf_9"/>
    <property type="match status" value="1"/>
</dbReference>
<proteinExistence type="predicted"/>
<name>A0ABM7L1N7_9HELI</name>
<dbReference type="PANTHER" id="PTHR30160:SF1">
    <property type="entry name" value="LIPOPOLYSACCHARIDE 1,2-N-ACETYLGLUCOSAMINETRANSFERASE-RELATED"/>
    <property type="match status" value="1"/>
</dbReference>
<dbReference type="Proteomes" id="UP000509742">
    <property type="component" value="Chromosome"/>
</dbReference>